<keyword evidence="4" id="KW-1185">Reference proteome</keyword>
<evidence type="ECO:0000259" key="2">
    <source>
        <dbReference type="Pfam" id="PF05532"/>
    </source>
</evidence>
<name>A0ABV2R0H8_9HYPH</name>
<comment type="caution">
    <text evidence="3">The sequence shown here is derived from an EMBL/GenBank/DDBJ whole genome shotgun (WGS) entry which is preliminary data.</text>
</comment>
<dbReference type="SUPFAM" id="SSF69047">
    <property type="entry name" value="Hypothetical protein YjbJ"/>
    <property type="match status" value="1"/>
</dbReference>
<gene>
    <name evidence="3" type="ORF">ABIE08_002716</name>
</gene>
<dbReference type="InterPro" id="IPR008462">
    <property type="entry name" value="CsbD"/>
</dbReference>
<dbReference type="PIRSF" id="PIRSF039008">
    <property type="entry name" value="YjbJ"/>
    <property type="match status" value="1"/>
</dbReference>
<reference evidence="3 4" key="1">
    <citation type="submission" date="2024-06" db="EMBL/GenBank/DDBJ databases">
        <title>Sorghum-associated microbial communities from plants grown in Nebraska, USA.</title>
        <authorList>
            <person name="Schachtman D."/>
        </authorList>
    </citation>
    <scope>NUCLEOTIDE SEQUENCE [LARGE SCALE GENOMIC DNA]</scope>
    <source>
        <strain evidence="3 4">3207</strain>
    </source>
</reference>
<accession>A0ABV2R0H8</accession>
<dbReference type="InterPro" id="IPR050423">
    <property type="entry name" value="UPF0337_stress_rsp"/>
</dbReference>
<dbReference type="Pfam" id="PF05532">
    <property type="entry name" value="CsbD"/>
    <property type="match status" value="1"/>
</dbReference>
<evidence type="ECO:0000256" key="1">
    <source>
        <dbReference type="ARBA" id="ARBA00009129"/>
    </source>
</evidence>
<comment type="similarity">
    <text evidence="1">Belongs to the UPF0337 (CsbD) family.</text>
</comment>
<dbReference type="PANTHER" id="PTHR34977:SF1">
    <property type="entry name" value="UPF0337 PROTEIN YJBJ"/>
    <property type="match status" value="1"/>
</dbReference>
<dbReference type="InterPro" id="IPR026042">
    <property type="entry name" value="YjbJ"/>
</dbReference>
<feature type="domain" description="CsbD-like" evidence="2">
    <location>
        <begin position="4"/>
        <end position="55"/>
    </location>
</feature>
<evidence type="ECO:0000313" key="4">
    <source>
        <dbReference type="Proteomes" id="UP001549321"/>
    </source>
</evidence>
<dbReference type="EMBL" id="JBEPSM010000002">
    <property type="protein sequence ID" value="MET4634770.1"/>
    <property type="molecule type" value="Genomic_DNA"/>
</dbReference>
<dbReference type="Gene3D" id="1.10.1470.10">
    <property type="entry name" value="YjbJ"/>
    <property type="match status" value="1"/>
</dbReference>
<organism evidence="3 4">
    <name type="scientific">Kaistia defluvii</name>
    <dbReference type="NCBI Taxonomy" id="410841"/>
    <lineage>
        <taxon>Bacteria</taxon>
        <taxon>Pseudomonadati</taxon>
        <taxon>Pseudomonadota</taxon>
        <taxon>Alphaproteobacteria</taxon>
        <taxon>Hyphomicrobiales</taxon>
        <taxon>Kaistiaceae</taxon>
        <taxon>Kaistia</taxon>
    </lineage>
</organism>
<protein>
    <submittedName>
        <fullName evidence="3">Uncharacterized protein YjbJ (UPF0337 family)</fullName>
    </submittedName>
</protein>
<dbReference type="Proteomes" id="UP001549321">
    <property type="component" value="Unassembled WGS sequence"/>
</dbReference>
<dbReference type="PANTHER" id="PTHR34977">
    <property type="entry name" value="UPF0337 PROTEIN YJBJ"/>
    <property type="match status" value="1"/>
</dbReference>
<sequence length="66" mass="7620">MNRDAVQGNWKQFKGLARQQWGKLTDDDLAVAAGKREELAGRLQERYGIAREKAEAEVDEWMKRLS</sequence>
<evidence type="ECO:0000313" key="3">
    <source>
        <dbReference type="EMBL" id="MET4634770.1"/>
    </source>
</evidence>
<proteinExistence type="inferred from homology"/>
<dbReference type="RefSeq" id="WP_354551804.1">
    <property type="nucleotide sequence ID" value="NZ_JBEPSM010000002.1"/>
</dbReference>
<dbReference type="InterPro" id="IPR036629">
    <property type="entry name" value="YjbJ_sf"/>
</dbReference>